<name>A0A9P0LSN3_ACAOB</name>
<dbReference type="OrthoDB" id="6818458at2759"/>
<sequence length="263" mass="30295">MPKQKQRKSRKRSRREPSSSSTTSSSSGSSSNSNGHKHKRSRCKSRETVSSEHYSTFTRADQGIHISMVIPEFDPKINDISEWLEVIKYNADIYKWPDSLIKCHALNKLKGTAKTWYDSFIQGDLGWSSYAWGQWEDILKNTFQSTRNAYQLLMEMVGDVVLTKVTSFSANEDSKKLRPKFRGPFKIVEVLPNDRYRVQEDRFTQRSRRPYQAVVDVRDERDVRMAVQSHSMSVAADRQIDGGWGKMTGRQDANALNRFNAAQ</sequence>
<comment type="caution">
    <text evidence="2">The sequence shown here is derived from an EMBL/GenBank/DDBJ whole genome shotgun (WGS) entry which is preliminary data.</text>
</comment>
<feature type="region of interest" description="Disordered" evidence="1">
    <location>
        <begin position="1"/>
        <end position="50"/>
    </location>
</feature>
<dbReference type="Proteomes" id="UP001152888">
    <property type="component" value="Unassembled WGS sequence"/>
</dbReference>
<feature type="compositionally biased region" description="Basic residues" evidence="1">
    <location>
        <begin position="1"/>
        <end position="14"/>
    </location>
</feature>
<keyword evidence="3" id="KW-1185">Reference proteome</keyword>
<feature type="compositionally biased region" description="Low complexity" evidence="1">
    <location>
        <begin position="18"/>
        <end position="34"/>
    </location>
</feature>
<gene>
    <name evidence="2" type="ORF">ACAOBT_LOCUS24201</name>
</gene>
<organism evidence="2 3">
    <name type="scientific">Acanthoscelides obtectus</name>
    <name type="common">Bean weevil</name>
    <name type="synonym">Bruchus obtectus</name>
    <dbReference type="NCBI Taxonomy" id="200917"/>
    <lineage>
        <taxon>Eukaryota</taxon>
        <taxon>Metazoa</taxon>
        <taxon>Ecdysozoa</taxon>
        <taxon>Arthropoda</taxon>
        <taxon>Hexapoda</taxon>
        <taxon>Insecta</taxon>
        <taxon>Pterygota</taxon>
        <taxon>Neoptera</taxon>
        <taxon>Endopterygota</taxon>
        <taxon>Coleoptera</taxon>
        <taxon>Polyphaga</taxon>
        <taxon>Cucujiformia</taxon>
        <taxon>Chrysomeloidea</taxon>
        <taxon>Chrysomelidae</taxon>
        <taxon>Bruchinae</taxon>
        <taxon>Bruchini</taxon>
        <taxon>Acanthoscelides</taxon>
    </lineage>
</organism>
<protein>
    <recommendedName>
        <fullName evidence="4">Retrotransposon gag domain-containing protein</fullName>
    </recommendedName>
</protein>
<evidence type="ECO:0000313" key="3">
    <source>
        <dbReference type="Proteomes" id="UP001152888"/>
    </source>
</evidence>
<evidence type="ECO:0000313" key="2">
    <source>
        <dbReference type="EMBL" id="CAH1998186.1"/>
    </source>
</evidence>
<evidence type="ECO:0008006" key="4">
    <source>
        <dbReference type="Google" id="ProtNLM"/>
    </source>
</evidence>
<dbReference type="EMBL" id="CAKOFQ010007317">
    <property type="protein sequence ID" value="CAH1998186.1"/>
    <property type="molecule type" value="Genomic_DNA"/>
</dbReference>
<reference evidence="2" key="1">
    <citation type="submission" date="2022-03" db="EMBL/GenBank/DDBJ databases">
        <authorList>
            <person name="Sayadi A."/>
        </authorList>
    </citation>
    <scope>NUCLEOTIDE SEQUENCE</scope>
</reference>
<accession>A0A9P0LSN3</accession>
<proteinExistence type="predicted"/>
<dbReference type="AlphaFoldDB" id="A0A9P0LSN3"/>
<evidence type="ECO:0000256" key="1">
    <source>
        <dbReference type="SAM" id="MobiDB-lite"/>
    </source>
</evidence>